<accession>A0ACC2X395</accession>
<sequence length="464" mass="50956">MPPRASNNTGHIHKKRRPVSTISNKETSLLLAPHQHDSFPEKIKSSITWGQPRASLPYHEEEYHRAITIPHPRYHPTPEKGYEHIPDTLDGVPLLSDQVEFFEHEGSQGRAVEQPGRRGSFKGMFEKVLGKREYLQMSTTAGTSYPAELVGMTVAEKQTLASQARQHYEPSLSESTKYRDHYRPRKSVSWDPKLGSLATSSSGDIPETVHHSHSPTTPLIPNTEPASSGRSVASDKTIWPFTCKPASLSGGRSRKLPKGREASSFDVGVAQGNDMEEDGGAREPQAFKGFEFTPRQYVPLWTPAGEITQSPLEHHTTPPPTFALPTTPPAQQPRHRRSLSISNPHWKPPSSQTTGNNYPPAFMDPQLSPSLAHTLSGRGTQAWPPSLPPFGAAKVYTPPSPYDHSIASFSAHQGLQTDLGTPTGKWSRVDFGNRGRAGVVASSAGNAAPSRTLMYAAEDWLRTQ</sequence>
<keyword evidence="2" id="KW-1185">Reference proteome</keyword>
<name>A0ACC2X395_9TREE</name>
<reference evidence="1" key="1">
    <citation type="submission" date="2023-04" db="EMBL/GenBank/DDBJ databases">
        <title>Draft Genome sequencing of Naganishia species isolated from polar environments using Oxford Nanopore Technology.</title>
        <authorList>
            <person name="Leo P."/>
            <person name="Venkateswaran K."/>
        </authorList>
    </citation>
    <scope>NUCLEOTIDE SEQUENCE</scope>
    <source>
        <strain evidence="1">MNA-CCFEE 5425</strain>
    </source>
</reference>
<dbReference type="Proteomes" id="UP001243375">
    <property type="component" value="Unassembled WGS sequence"/>
</dbReference>
<gene>
    <name evidence="1" type="ORF">QFC22_004077</name>
</gene>
<proteinExistence type="predicted"/>
<protein>
    <submittedName>
        <fullName evidence="1">Uncharacterized protein</fullName>
    </submittedName>
</protein>
<evidence type="ECO:0000313" key="2">
    <source>
        <dbReference type="Proteomes" id="UP001243375"/>
    </source>
</evidence>
<evidence type="ECO:0000313" key="1">
    <source>
        <dbReference type="EMBL" id="KAJ9118173.1"/>
    </source>
</evidence>
<comment type="caution">
    <text evidence="1">The sequence shown here is derived from an EMBL/GenBank/DDBJ whole genome shotgun (WGS) entry which is preliminary data.</text>
</comment>
<dbReference type="EMBL" id="JASBWU010000011">
    <property type="protein sequence ID" value="KAJ9118173.1"/>
    <property type="molecule type" value="Genomic_DNA"/>
</dbReference>
<organism evidence="1 2">
    <name type="scientific">Naganishia vaughanmartiniae</name>
    <dbReference type="NCBI Taxonomy" id="1424756"/>
    <lineage>
        <taxon>Eukaryota</taxon>
        <taxon>Fungi</taxon>
        <taxon>Dikarya</taxon>
        <taxon>Basidiomycota</taxon>
        <taxon>Agaricomycotina</taxon>
        <taxon>Tremellomycetes</taxon>
        <taxon>Filobasidiales</taxon>
        <taxon>Filobasidiaceae</taxon>
        <taxon>Naganishia</taxon>
    </lineage>
</organism>